<sequence>MIENSQQFNPKVRNEANALLQKFLSFETIMVAMMFLLIFKITTPLSDYLQTKNLDYAQAWRLVSAAHNSLRDARDQFDQVVNATKRFVFVMSKKIDERIEEDPSLEVESLCIDSELPRKRLRKVKKMPGEMAEDGEIGSSEEDRFRIKVFNIVVDKLSQSIKTRFADQKNLYLDLACFDPRRFPELKQGLPANAFNKICDLLPNIDRGKLTEELQSFLQDWTQMSSTLKEEYSKDMDSESEISEEAEENGKLKTCRMQEPCKSGPDSCFGAINSDNPDSKQSQGKNVQSVIPKNRIELLKWNGWGYKDSQFVVKDGMLHFTGDRLDLLSPLIRICDAPDF</sequence>
<feature type="transmembrane region" description="Helical" evidence="1">
    <location>
        <begin position="20"/>
        <end position="39"/>
    </location>
</feature>
<dbReference type="AlphaFoldDB" id="A0A7R9EZN4"/>
<keyword evidence="1" id="KW-0812">Transmembrane</keyword>
<dbReference type="Gene3D" id="3.30.43.10">
    <property type="entry name" value="Uridine Diphospho-n-acetylenolpyruvylglucosamine Reductase, domain 2"/>
    <property type="match status" value="1"/>
</dbReference>
<accession>A0A7R9EZN4</accession>
<dbReference type="InterPro" id="IPR016167">
    <property type="entry name" value="FAD-bd_PCMH_sub1"/>
</dbReference>
<proteinExistence type="predicted"/>
<keyword evidence="1" id="KW-1133">Transmembrane helix</keyword>
<name>A0A7R9EZN4_9NEOP</name>
<dbReference type="EMBL" id="OD566408">
    <property type="protein sequence ID" value="CAD7443921.1"/>
    <property type="molecule type" value="Genomic_DNA"/>
</dbReference>
<reference evidence="2" key="1">
    <citation type="submission" date="2020-11" db="EMBL/GenBank/DDBJ databases">
        <authorList>
            <person name="Tran Van P."/>
        </authorList>
    </citation>
    <scope>NUCLEOTIDE SEQUENCE</scope>
</reference>
<protein>
    <submittedName>
        <fullName evidence="2">Uncharacterized protein</fullName>
    </submittedName>
</protein>
<organism evidence="2">
    <name type="scientific">Timema bartmani</name>
    <dbReference type="NCBI Taxonomy" id="61472"/>
    <lineage>
        <taxon>Eukaryota</taxon>
        <taxon>Metazoa</taxon>
        <taxon>Ecdysozoa</taxon>
        <taxon>Arthropoda</taxon>
        <taxon>Hexapoda</taxon>
        <taxon>Insecta</taxon>
        <taxon>Pterygota</taxon>
        <taxon>Neoptera</taxon>
        <taxon>Polyneoptera</taxon>
        <taxon>Phasmatodea</taxon>
        <taxon>Timematodea</taxon>
        <taxon>Timematoidea</taxon>
        <taxon>Timematidae</taxon>
        <taxon>Timema</taxon>
    </lineage>
</organism>
<evidence type="ECO:0000313" key="2">
    <source>
        <dbReference type="EMBL" id="CAD7443921.1"/>
    </source>
</evidence>
<evidence type="ECO:0000256" key="1">
    <source>
        <dbReference type="SAM" id="Phobius"/>
    </source>
</evidence>
<keyword evidence="1" id="KW-0472">Membrane</keyword>
<gene>
    <name evidence="2" type="ORF">TBIB3V08_LOCUS6315</name>
</gene>